<dbReference type="EMBL" id="RCZC01000013">
    <property type="protein sequence ID" value="TPG46539.1"/>
    <property type="molecule type" value="Genomic_DNA"/>
</dbReference>
<gene>
    <name evidence="6" type="ORF">EAH76_23265</name>
</gene>
<keyword evidence="7" id="KW-1185">Reference proteome</keyword>
<dbReference type="InterPro" id="IPR023352">
    <property type="entry name" value="MAPEG-like_dom_sf"/>
</dbReference>
<keyword evidence="4 5" id="KW-0472">Membrane</keyword>
<dbReference type="GO" id="GO:0016020">
    <property type="term" value="C:membrane"/>
    <property type="evidence" value="ECO:0007669"/>
    <property type="project" value="UniProtKB-SubCell"/>
</dbReference>
<proteinExistence type="predicted"/>
<comment type="caution">
    <text evidence="6">The sequence shown here is derived from an EMBL/GenBank/DDBJ whole genome shotgun (WGS) entry which is preliminary data.</text>
</comment>
<feature type="transmembrane region" description="Helical" evidence="5">
    <location>
        <begin position="73"/>
        <end position="96"/>
    </location>
</feature>
<keyword evidence="2 5" id="KW-0812">Transmembrane</keyword>
<evidence type="ECO:0000256" key="1">
    <source>
        <dbReference type="ARBA" id="ARBA00004370"/>
    </source>
</evidence>
<dbReference type="InterPro" id="IPR001129">
    <property type="entry name" value="Membr-assoc_MAPEG"/>
</dbReference>
<name>A0A502FB70_9SPHN</name>
<dbReference type="PANTHER" id="PTHR35814">
    <property type="match status" value="1"/>
</dbReference>
<comment type="subcellular location">
    <subcellularLocation>
        <location evidence="1">Membrane</location>
    </subcellularLocation>
</comment>
<dbReference type="RefSeq" id="WP_140852658.1">
    <property type="nucleotide sequence ID" value="NZ_RCZC01000013.1"/>
</dbReference>
<evidence type="ECO:0000256" key="5">
    <source>
        <dbReference type="SAM" id="Phobius"/>
    </source>
</evidence>
<keyword evidence="3 5" id="KW-1133">Transmembrane helix</keyword>
<dbReference type="SUPFAM" id="SSF161084">
    <property type="entry name" value="MAPEG domain-like"/>
    <property type="match status" value="1"/>
</dbReference>
<organism evidence="6 7">
    <name type="scientific">Sphingomonas glacialis</name>
    <dbReference type="NCBI Taxonomy" id="658225"/>
    <lineage>
        <taxon>Bacteria</taxon>
        <taxon>Pseudomonadati</taxon>
        <taxon>Pseudomonadota</taxon>
        <taxon>Alphaproteobacteria</taxon>
        <taxon>Sphingomonadales</taxon>
        <taxon>Sphingomonadaceae</taxon>
        <taxon>Sphingomonas</taxon>
    </lineage>
</organism>
<reference evidence="6 7" key="1">
    <citation type="journal article" date="2019" name="Environ. Microbiol.">
        <title>Species interactions and distinct microbial communities in high Arctic permafrost affected cryosols are associated with the CH4 and CO2 gas fluxes.</title>
        <authorList>
            <person name="Altshuler I."/>
            <person name="Hamel J."/>
            <person name="Turney S."/>
            <person name="Magnuson E."/>
            <person name="Levesque R."/>
            <person name="Greer C."/>
            <person name="Whyte L.G."/>
        </authorList>
    </citation>
    <scope>NUCLEOTIDE SEQUENCE [LARGE SCALE GENOMIC DNA]</scope>
    <source>
        <strain evidence="6 7">E6.1</strain>
    </source>
</reference>
<dbReference type="Proteomes" id="UP000319931">
    <property type="component" value="Unassembled WGS sequence"/>
</dbReference>
<feature type="transmembrane region" description="Helical" evidence="5">
    <location>
        <begin position="108"/>
        <end position="128"/>
    </location>
</feature>
<evidence type="ECO:0000256" key="3">
    <source>
        <dbReference type="ARBA" id="ARBA00022989"/>
    </source>
</evidence>
<dbReference type="Gene3D" id="1.20.120.550">
    <property type="entry name" value="Membrane associated eicosanoid/glutathione metabolism-like domain"/>
    <property type="match status" value="1"/>
</dbReference>
<evidence type="ECO:0000256" key="4">
    <source>
        <dbReference type="ARBA" id="ARBA00023136"/>
    </source>
</evidence>
<sequence length="129" mass="13800">MNVVPLCVAAMIFLLLGLSVNVSRLRRKSRTDNPPSELAIPNAVRAQGNASEYIPVFVALLLYMNAVPTASHAFVTTVAILALASRVVHAIGMLSVTSVEQRHPLRPLGALGTYISLLLLGAALLFHVF</sequence>
<dbReference type="PANTHER" id="PTHR35814:SF1">
    <property type="entry name" value="GLUTATHIONE S-TRANSFERASE-RELATED"/>
    <property type="match status" value="1"/>
</dbReference>
<evidence type="ECO:0000313" key="7">
    <source>
        <dbReference type="Proteomes" id="UP000319931"/>
    </source>
</evidence>
<evidence type="ECO:0000256" key="2">
    <source>
        <dbReference type="ARBA" id="ARBA00022692"/>
    </source>
</evidence>
<dbReference type="GO" id="GO:0016740">
    <property type="term" value="F:transferase activity"/>
    <property type="evidence" value="ECO:0007669"/>
    <property type="project" value="UniProtKB-KW"/>
</dbReference>
<keyword evidence="6" id="KW-0808">Transferase</keyword>
<protein>
    <submittedName>
        <fullName evidence="6">Glutathione S-transferase</fullName>
    </submittedName>
</protein>
<dbReference type="Pfam" id="PF01124">
    <property type="entry name" value="MAPEG"/>
    <property type="match status" value="1"/>
</dbReference>
<accession>A0A502FB70</accession>
<dbReference type="AlphaFoldDB" id="A0A502FB70"/>
<dbReference type="OrthoDB" id="7619858at2"/>
<evidence type="ECO:0000313" key="6">
    <source>
        <dbReference type="EMBL" id="TPG46539.1"/>
    </source>
</evidence>